<dbReference type="AlphaFoldDB" id="A0A0F9N6C2"/>
<proteinExistence type="predicted"/>
<evidence type="ECO:0000313" key="1">
    <source>
        <dbReference type="EMBL" id="KKN07387.1"/>
    </source>
</evidence>
<comment type="caution">
    <text evidence="1">The sequence shown here is derived from an EMBL/GenBank/DDBJ whole genome shotgun (WGS) entry which is preliminary data.</text>
</comment>
<name>A0A0F9N6C2_9ZZZZ</name>
<reference evidence="1" key="1">
    <citation type="journal article" date="2015" name="Nature">
        <title>Complex archaea that bridge the gap between prokaryotes and eukaryotes.</title>
        <authorList>
            <person name="Spang A."/>
            <person name="Saw J.H."/>
            <person name="Jorgensen S.L."/>
            <person name="Zaremba-Niedzwiedzka K."/>
            <person name="Martijn J."/>
            <person name="Lind A.E."/>
            <person name="van Eijk R."/>
            <person name="Schleper C."/>
            <person name="Guy L."/>
            <person name="Ettema T.J."/>
        </authorList>
    </citation>
    <scope>NUCLEOTIDE SEQUENCE</scope>
</reference>
<protein>
    <submittedName>
        <fullName evidence="1">Uncharacterized protein</fullName>
    </submittedName>
</protein>
<sequence length="36" mass="3821">MESFLWVLAIVVALAALFLSIPSSSDDDDSFSGSDD</sequence>
<accession>A0A0F9N6C2</accession>
<organism evidence="1">
    <name type="scientific">marine sediment metagenome</name>
    <dbReference type="NCBI Taxonomy" id="412755"/>
    <lineage>
        <taxon>unclassified sequences</taxon>
        <taxon>metagenomes</taxon>
        <taxon>ecological metagenomes</taxon>
    </lineage>
</organism>
<gene>
    <name evidence="1" type="ORF">LCGC14_1067570</name>
</gene>
<dbReference type="EMBL" id="LAZR01004576">
    <property type="protein sequence ID" value="KKN07387.1"/>
    <property type="molecule type" value="Genomic_DNA"/>
</dbReference>